<dbReference type="KEGG" id="ifn:GM661_02360"/>
<dbReference type="InterPro" id="IPR026265">
    <property type="entry name" value="LptC"/>
</dbReference>
<keyword evidence="1" id="KW-0812">Transmembrane</keyword>
<dbReference type="GO" id="GO:0015221">
    <property type="term" value="F:lipopolysaccharide transmembrane transporter activity"/>
    <property type="evidence" value="ECO:0007669"/>
    <property type="project" value="InterPro"/>
</dbReference>
<evidence type="ECO:0000313" key="3">
    <source>
        <dbReference type="Proteomes" id="UP000665020"/>
    </source>
</evidence>
<organism evidence="2 3">
    <name type="scientific">Iocasia fonsfrigidae</name>
    <dbReference type="NCBI Taxonomy" id="2682810"/>
    <lineage>
        <taxon>Bacteria</taxon>
        <taxon>Bacillati</taxon>
        <taxon>Bacillota</taxon>
        <taxon>Clostridia</taxon>
        <taxon>Halanaerobiales</taxon>
        <taxon>Halanaerobiaceae</taxon>
        <taxon>Iocasia</taxon>
    </lineage>
</organism>
<dbReference type="Proteomes" id="UP000665020">
    <property type="component" value="Chromosome"/>
</dbReference>
<dbReference type="Pfam" id="PF06835">
    <property type="entry name" value="LptC"/>
    <property type="match status" value="1"/>
</dbReference>
<name>A0A8A7KBG6_9FIRM</name>
<accession>A0A8A7KBG6</accession>
<reference evidence="2" key="1">
    <citation type="submission" date="2019-12" db="EMBL/GenBank/DDBJ databases">
        <authorList>
            <person name="zhang j."/>
            <person name="sun C.M."/>
        </authorList>
    </citation>
    <scope>NUCLEOTIDE SEQUENCE</scope>
    <source>
        <strain evidence="2">NS-1</strain>
    </source>
</reference>
<sequence>MFVLDFFSNRGVDIMSGRVFALVLLITVVLISGVYFAFTYQPAVDESDDSSTETLEADTIPENKFKDIDLTVFNGDDSVSWQIKSSDISSFSQGELLKLSPLKLTAYDENDEVLYTITADYCNYRSALGEMEITGSVVMEKDELRMMTAHLDWDRDEELIRGSGGVSFTSPSYQLTGGRFQANTDFSQITVYKDEQERAALLWKEVGKGS</sequence>
<keyword evidence="3" id="KW-1185">Reference proteome</keyword>
<dbReference type="GO" id="GO:0005886">
    <property type="term" value="C:plasma membrane"/>
    <property type="evidence" value="ECO:0007669"/>
    <property type="project" value="InterPro"/>
</dbReference>
<gene>
    <name evidence="2" type="primary">lptC</name>
    <name evidence="2" type="ORF">GM661_02360</name>
</gene>
<dbReference type="NCBIfam" id="TIGR04409">
    <property type="entry name" value="LptC_YrbK"/>
    <property type="match status" value="1"/>
</dbReference>
<evidence type="ECO:0000256" key="1">
    <source>
        <dbReference type="SAM" id="Phobius"/>
    </source>
</evidence>
<proteinExistence type="predicted"/>
<dbReference type="AlphaFoldDB" id="A0A8A7KBG6"/>
<feature type="transmembrane region" description="Helical" evidence="1">
    <location>
        <begin position="19"/>
        <end position="38"/>
    </location>
</feature>
<dbReference type="Gene3D" id="2.60.450.10">
    <property type="entry name" value="Lipopolysaccharide (LPS) transport protein A like domain"/>
    <property type="match status" value="1"/>
</dbReference>
<protein>
    <submittedName>
        <fullName evidence="2">LPS export ABC transporter periplasmic protein LptC</fullName>
    </submittedName>
</protein>
<dbReference type="EMBL" id="CP046640">
    <property type="protein sequence ID" value="QTL96898.1"/>
    <property type="molecule type" value="Genomic_DNA"/>
</dbReference>
<keyword evidence="1" id="KW-1133">Transmembrane helix</keyword>
<dbReference type="InterPro" id="IPR010664">
    <property type="entry name" value="LipoPS_assembly_LptC-rel"/>
</dbReference>
<evidence type="ECO:0000313" key="2">
    <source>
        <dbReference type="EMBL" id="QTL96898.1"/>
    </source>
</evidence>
<keyword evidence="1" id="KW-0472">Membrane</keyword>